<sequence>MPKKSPKGRAGKKQKAQKSPGGRAPFVKQGKRDVYFDDDDEPAGPSFRGFTQRSGDSTPGRAAVRLRHQAISFVSASPKPSGDDAPIEDVPLVVAALDDESIDDGDEDADEGEMDAAIQTNIVEDIEMEISNGTQAMHIHETTREQTSAMFGLDGASDLEPPQSRKAPTPLRAEAPSFVIDTVGDMSLSGKSKGKGKALIRPRSPSLSDSSGDEIVFRGRNQPIVLDDPLTERPKPQARTVRRPQSPVSVQQEEAHVTDELLKALGVSLEPSETVTPGSLDGKNGNTPAIRASGWAKAPGWAAQEAYPAQGFKPVENGWWRKQNQRVPNVDLAASLNYGNTGDHVESPSPESVAALRAELKEAIKSKRSSQRAVGQSQSAETASRRGKRGRKRQNRELREINAEARELNSDDSDEEMAACKDYLENLREQGEDVDDLLAPRSAAAGPSIVVDGRAIADDELLDPSTRDIDFSPLQSMGSGSDDSDNSDDDVIGQDLSELDDDGLNASDYDSSDLEEDLEYDEQEQWEDEEDLRQRRRDQMDDETVARLLQKQEELGIEGDDIVIDDGTFVDIDTEGFGDVREAKAGLQHIALSQSTRSAPRRKKNGLSFPNASALADAVDQYGDNGFDIMDFDRPSLRPTKKGRKGKLPAELEALSDEDLREVLHDTWDKDRSKKSAKKREREELRMAGLLGMNGTPDLTAKYTQGMTLSQFHEELRQFLQDDELDAKKFPPMDKVDRAALHAIAGRLNLTSKSQGSGKKRFPMLYKTTKTLEYCEMHFNRIIAASQRGFLKNSSYKGKANKFSPAGRGGRGGGMASRGVRGGGVAGHGLRDGEVVGAGAKEISADNFGHRLMEKMGWTKGTALGKDGEGLLVPVAQIMKAGKAGLG</sequence>
<dbReference type="InterPro" id="IPR051189">
    <property type="entry name" value="Splicing_assoc_domain"/>
</dbReference>
<dbReference type="Gene3D" id="3.30.1370.50">
    <property type="entry name" value="R3H-like domain"/>
    <property type="match status" value="1"/>
</dbReference>
<dbReference type="SMART" id="SM00443">
    <property type="entry name" value="G_patch"/>
    <property type="match status" value="1"/>
</dbReference>
<feature type="compositionally biased region" description="Basic residues" evidence="1">
    <location>
        <begin position="1"/>
        <end position="16"/>
    </location>
</feature>
<dbReference type="InParanoid" id="A0A1V8SJ38"/>
<dbReference type="Pfam" id="PF01424">
    <property type="entry name" value="R3H"/>
    <property type="match status" value="1"/>
</dbReference>
<dbReference type="InterPro" id="IPR000467">
    <property type="entry name" value="G_patch_dom"/>
</dbReference>
<evidence type="ECO:0008006" key="6">
    <source>
        <dbReference type="Google" id="ProtNLM"/>
    </source>
</evidence>
<feature type="compositionally biased region" description="Acidic residues" evidence="1">
    <location>
        <begin position="482"/>
        <end position="503"/>
    </location>
</feature>
<organism evidence="4 5">
    <name type="scientific">Cryoendolithus antarcticus</name>
    <dbReference type="NCBI Taxonomy" id="1507870"/>
    <lineage>
        <taxon>Eukaryota</taxon>
        <taxon>Fungi</taxon>
        <taxon>Dikarya</taxon>
        <taxon>Ascomycota</taxon>
        <taxon>Pezizomycotina</taxon>
        <taxon>Dothideomycetes</taxon>
        <taxon>Dothideomycetidae</taxon>
        <taxon>Cladosporiales</taxon>
        <taxon>Cladosporiaceae</taxon>
        <taxon>Cryoendolithus</taxon>
    </lineage>
</organism>
<dbReference type="PROSITE" id="PS51061">
    <property type="entry name" value="R3H"/>
    <property type="match status" value="1"/>
</dbReference>
<dbReference type="InterPro" id="IPR001374">
    <property type="entry name" value="R3H_dom"/>
</dbReference>
<feature type="domain" description="G-patch" evidence="2">
    <location>
        <begin position="845"/>
        <end position="887"/>
    </location>
</feature>
<accession>A0A1V8SJ38</accession>
<evidence type="ECO:0000259" key="2">
    <source>
        <dbReference type="PROSITE" id="PS50174"/>
    </source>
</evidence>
<feature type="region of interest" description="Disordered" evidence="1">
    <location>
        <begin position="153"/>
        <end position="255"/>
    </location>
</feature>
<name>A0A1V8SJ38_9PEZI</name>
<feature type="compositionally biased region" description="Acidic residues" evidence="1">
    <location>
        <begin position="510"/>
        <end position="531"/>
    </location>
</feature>
<dbReference type="PANTHER" id="PTHR14195">
    <property type="entry name" value="G PATCH DOMAIN CONTAINING PROTEIN 2"/>
    <property type="match status" value="1"/>
</dbReference>
<dbReference type="AlphaFoldDB" id="A0A1V8SJ38"/>
<dbReference type="InterPro" id="IPR036867">
    <property type="entry name" value="R3H_dom_sf"/>
</dbReference>
<dbReference type="Proteomes" id="UP000192596">
    <property type="component" value="Unassembled WGS sequence"/>
</dbReference>
<feature type="region of interest" description="Disordered" evidence="1">
    <location>
        <begin position="268"/>
        <end position="292"/>
    </location>
</feature>
<dbReference type="SUPFAM" id="SSF82708">
    <property type="entry name" value="R3H domain"/>
    <property type="match status" value="1"/>
</dbReference>
<keyword evidence="5" id="KW-1185">Reference proteome</keyword>
<reference evidence="5" key="1">
    <citation type="submission" date="2017-03" db="EMBL/GenBank/DDBJ databases">
        <title>Genomes of endolithic fungi from Antarctica.</title>
        <authorList>
            <person name="Coleine C."/>
            <person name="Masonjones S."/>
            <person name="Stajich J.E."/>
        </authorList>
    </citation>
    <scope>NUCLEOTIDE SEQUENCE [LARGE SCALE GENOMIC DNA]</scope>
    <source>
        <strain evidence="5">CCFEE 5527</strain>
    </source>
</reference>
<dbReference type="Pfam" id="PF01585">
    <property type="entry name" value="G-patch"/>
    <property type="match status" value="1"/>
</dbReference>
<dbReference type="OrthoDB" id="21470at2759"/>
<gene>
    <name evidence="4" type="ORF">B0A48_15237</name>
</gene>
<feature type="region of interest" description="Disordered" evidence="1">
    <location>
        <begin position="364"/>
        <end position="541"/>
    </location>
</feature>
<dbReference type="STRING" id="1507870.A0A1V8SJ38"/>
<feature type="region of interest" description="Disordered" evidence="1">
    <location>
        <begin position="1"/>
        <end position="62"/>
    </location>
</feature>
<feature type="compositionally biased region" description="Polar residues" evidence="1">
    <location>
        <begin position="371"/>
        <end position="382"/>
    </location>
</feature>
<proteinExistence type="predicted"/>
<feature type="compositionally biased region" description="Basic and acidic residues" evidence="1">
    <location>
        <begin position="395"/>
        <end position="409"/>
    </location>
</feature>
<evidence type="ECO:0000259" key="3">
    <source>
        <dbReference type="PROSITE" id="PS51061"/>
    </source>
</evidence>
<dbReference type="GO" id="GO:0003676">
    <property type="term" value="F:nucleic acid binding"/>
    <property type="evidence" value="ECO:0007669"/>
    <property type="project" value="UniProtKB-UniRule"/>
</dbReference>
<protein>
    <recommendedName>
        <fullName evidence="6">Protein SQS1</fullName>
    </recommendedName>
</protein>
<feature type="compositionally biased region" description="Basic residues" evidence="1">
    <location>
        <begin position="385"/>
        <end position="394"/>
    </location>
</feature>
<dbReference type="EMBL" id="NAJO01000043">
    <property type="protein sequence ID" value="OQN98891.1"/>
    <property type="molecule type" value="Genomic_DNA"/>
</dbReference>
<evidence type="ECO:0000256" key="1">
    <source>
        <dbReference type="SAM" id="MobiDB-lite"/>
    </source>
</evidence>
<comment type="caution">
    <text evidence="4">The sequence shown here is derived from an EMBL/GenBank/DDBJ whole genome shotgun (WGS) entry which is preliminary data.</text>
</comment>
<evidence type="ECO:0000313" key="5">
    <source>
        <dbReference type="Proteomes" id="UP000192596"/>
    </source>
</evidence>
<feature type="domain" description="R3H" evidence="3">
    <location>
        <begin position="706"/>
        <end position="769"/>
    </location>
</feature>
<feature type="compositionally biased region" description="Basic and acidic residues" evidence="1">
    <location>
        <begin position="418"/>
        <end position="431"/>
    </location>
</feature>
<dbReference type="SMART" id="SM00393">
    <property type="entry name" value="R3H"/>
    <property type="match status" value="1"/>
</dbReference>
<evidence type="ECO:0000313" key="4">
    <source>
        <dbReference type="EMBL" id="OQN98891.1"/>
    </source>
</evidence>
<dbReference type="PROSITE" id="PS50174">
    <property type="entry name" value="G_PATCH"/>
    <property type="match status" value="1"/>
</dbReference>